<gene>
    <name evidence="2" type="ORF">HK103_004378</name>
</gene>
<proteinExistence type="predicted"/>
<dbReference type="Proteomes" id="UP001210925">
    <property type="component" value="Unassembled WGS sequence"/>
</dbReference>
<name>A0AAD5UJ86_9FUNG</name>
<comment type="caution">
    <text evidence="2">The sequence shown here is derived from an EMBL/GenBank/DDBJ whole genome shotgun (WGS) entry which is preliminary data.</text>
</comment>
<reference evidence="2" key="1">
    <citation type="submission" date="2020-05" db="EMBL/GenBank/DDBJ databases">
        <title>Phylogenomic resolution of chytrid fungi.</title>
        <authorList>
            <person name="Stajich J.E."/>
            <person name="Amses K."/>
            <person name="Simmons R."/>
            <person name="Seto K."/>
            <person name="Myers J."/>
            <person name="Bonds A."/>
            <person name="Quandt C.A."/>
            <person name="Barry K."/>
            <person name="Liu P."/>
            <person name="Grigoriev I."/>
            <person name="Longcore J.E."/>
            <person name="James T.Y."/>
        </authorList>
    </citation>
    <scope>NUCLEOTIDE SEQUENCE</scope>
    <source>
        <strain evidence="2">PLAUS21</strain>
    </source>
</reference>
<dbReference type="EMBL" id="JADGKB010000036">
    <property type="protein sequence ID" value="KAJ3257606.1"/>
    <property type="molecule type" value="Genomic_DNA"/>
</dbReference>
<sequence>MVQVLNSEGSAGYRPLLEIAIYYIEEMCGVDKNDLNFSINWMFNKMSSYNNTDNLGEKFKEKIAQWVQPEIAQKILEEALLLADIKVRNALLGREMLVNDDRDHNRNPRPKKRRKHNNHLELTNAERVQSTITIEDTEVAQSDSNKRQRASGEVDFPKRTELSKMKTSKPIIIVVKEKVEAIIEIHENGKDHGMTTLTLPCQNFMKKTVQPLIRCFENHFDSDLDKFCSHFTKLPYSRYNEKCKGHANSDCTAISDTK</sequence>
<accession>A0AAD5UJ86</accession>
<organism evidence="2 3">
    <name type="scientific">Boothiomyces macroporosus</name>
    <dbReference type="NCBI Taxonomy" id="261099"/>
    <lineage>
        <taxon>Eukaryota</taxon>
        <taxon>Fungi</taxon>
        <taxon>Fungi incertae sedis</taxon>
        <taxon>Chytridiomycota</taxon>
        <taxon>Chytridiomycota incertae sedis</taxon>
        <taxon>Chytridiomycetes</taxon>
        <taxon>Rhizophydiales</taxon>
        <taxon>Terramycetaceae</taxon>
        <taxon>Boothiomyces</taxon>
    </lineage>
</organism>
<feature type="region of interest" description="Disordered" evidence="1">
    <location>
        <begin position="100"/>
        <end position="123"/>
    </location>
</feature>
<dbReference type="AlphaFoldDB" id="A0AAD5UJ86"/>
<feature type="compositionally biased region" description="Basic residues" evidence="1">
    <location>
        <begin position="107"/>
        <end position="117"/>
    </location>
</feature>
<evidence type="ECO:0000256" key="1">
    <source>
        <dbReference type="SAM" id="MobiDB-lite"/>
    </source>
</evidence>
<keyword evidence="3" id="KW-1185">Reference proteome</keyword>
<evidence type="ECO:0000313" key="2">
    <source>
        <dbReference type="EMBL" id="KAJ3257606.1"/>
    </source>
</evidence>
<protein>
    <submittedName>
        <fullName evidence="2">Uncharacterized protein</fullName>
    </submittedName>
</protein>
<evidence type="ECO:0000313" key="3">
    <source>
        <dbReference type="Proteomes" id="UP001210925"/>
    </source>
</evidence>